<dbReference type="EMBL" id="CAGKOT010000042">
    <property type="protein sequence ID" value="CAB5380302.1"/>
    <property type="molecule type" value="Genomic_DNA"/>
</dbReference>
<evidence type="ECO:0000313" key="1">
    <source>
        <dbReference type="EMBL" id="CAB5380302.1"/>
    </source>
</evidence>
<dbReference type="VEuPathDB" id="FungiDB:RhiirFUN_022224"/>
<dbReference type="PROSITE" id="PS51257">
    <property type="entry name" value="PROKAR_LIPOPROTEIN"/>
    <property type="match status" value="1"/>
</dbReference>
<dbReference type="OrthoDB" id="10283279at2759"/>
<dbReference type="Proteomes" id="UP000684084">
    <property type="component" value="Unassembled WGS sequence"/>
</dbReference>
<sequence length="86" mass="10424">MKDKIEEADDNGEIQCLFWIDRFWVGSFCISSGCRKEFLDFWDIFICMMHNGHCTPIWIEDRIFNIIFERITVNFAIRFIHITRLD</sequence>
<name>A0A915ZMD0_9GLOM</name>
<dbReference type="AlphaFoldDB" id="A0A915ZMD0"/>
<comment type="caution">
    <text evidence="1">The sequence shown here is derived from an EMBL/GenBank/DDBJ whole genome shotgun (WGS) entry which is preliminary data.</text>
</comment>
<reference evidence="1" key="1">
    <citation type="submission" date="2020-05" db="EMBL/GenBank/DDBJ databases">
        <authorList>
            <person name="Rincon C."/>
            <person name="Sanders R I."/>
            <person name="Robbins C."/>
            <person name="Chaturvedi A."/>
        </authorList>
    </citation>
    <scope>NUCLEOTIDE SEQUENCE</scope>
    <source>
        <strain evidence="1">CHB12</strain>
    </source>
</reference>
<gene>
    <name evidence="1" type="ORF">CHRIB12_LOCUS17012</name>
</gene>
<protein>
    <submittedName>
        <fullName evidence="1">Uncharacterized protein</fullName>
    </submittedName>
</protein>
<proteinExistence type="predicted"/>
<accession>A0A915ZMD0</accession>
<evidence type="ECO:0000313" key="2">
    <source>
        <dbReference type="Proteomes" id="UP000684084"/>
    </source>
</evidence>
<organism evidence="1 2">
    <name type="scientific">Rhizophagus irregularis</name>
    <dbReference type="NCBI Taxonomy" id="588596"/>
    <lineage>
        <taxon>Eukaryota</taxon>
        <taxon>Fungi</taxon>
        <taxon>Fungi incertae sedis</taxon>
        <taxon>Mucoromycota</taxon>
        <taxon>Glomeromycotina</taxon>
        <taxon>Glomeromycetes</taxon>
        <taxon>Glomerales</taxon>
        <taxon>Glomeraceae</taxon>
        <taxon>Rhizophagus</taxon>
    </lineage>
</organism>